<feature type="region of interest" description="Disordered" evidence="2">
    <location>
        <begin position="1"/>
        <end position="46"/>
    </location>
</feature>
<evidence type="ECO:0000313" key="3">
    <source>
        <dbReference type="Ensembl" id="ENSSSCP00000072867.2"/>
    </source>
</evidence>
<feature type="compositionally biased region" description="Pro residues" evidence="2">
    <location>
        <begin position="234"/>
        <end position="247"/>
    </location>
</feature>
<proteinExistence type="inferred from homology"/>
<reference evidence="3" key="4">
    <citation type="submission" date="2025-09" db="UniProtKB">
        <authorList>
            <consortium name="Ensembl"/>
        </authorList>
    </citation>
    <scope>IDENTIFICATION</scope>
</reference>
<dbReference type="InterPro" id="IPR018903">
    <property type="entry name" value="PRR23"/>
</dbReference>
<comment type="similarity">
    <text evidence="1">Belongs to the PRR23 family.</text>
</comment>
<dbReference type="Pfam" id="PF10630">
    <property type="entry name" value="DUF2476"/>
    <property type="match status" value="1"/>
</dbReference>
<accession>A0A5G2R6I7</accession>
<dbReference type="Proteomes" id="UP000008227">
    <property type="component" value="Chromosome 13"/>
</dbReference>
<dbReference type="InParanoid" id="A0A5G2R6I7"/>
<reference evidence="3" key="3">
    <citation type="submission" date="2025-08" db="UniProtKB">
        <authorList>
            <consortium name="Ensembl"/>
        </authorList>
    </citation>
    <scope>IDENTIFICATION</scope>
</reference>
<feature type="compositionally biased region" description="Basic residues" evidence="2">
    <location>
        <begin position="251"/>
        <end position="260"/>
    </location>
</feature>
<reference evidence="4" key="1">
    <citation type="submission" date="2009-11" db="EMBL/GenBank/DDBJ databases">
        <authorList>
            <consortium name="Porcine genome sequencing project"/>
        </authorList>
    </citation>
    <scope>NUCLEOTIDE SEQUENCE [LARGE SCALE GENOMIC DNA]</scope>
    <source>
        <strain evidence="4">Duroc</strain>
    </source>
</reference>
<protein>
    <submittedName>
        <fullName evidence="3">Uncharacterized protein</fullName>
    </submittedName>
</protein>
<dbReference type="Bgee" id="ENSSSCG00000051422">
    <property type="expression patterns" value="Expressed in uterus and 1 other cell type or tissue"/>
</dbReference>
<evidence type="ECO:0000313" key="4">
    <source>
        <dbReference type="Proteomes" id="UP000008227"/>
    </source>
</evidence>
<feature type="region of interest" description="Disordered" evidence="2">
    <location>
        <begin position="169"/>
        <end position="260"/>
    </location>
</feature>
<dbReference type="PANTHER" id="PTHR31813">
    <property type="entry name" value="PROLINE-RICH PROTEIN 23B"/>
    <property type="match status" value="1"/>
</dbReference>
<dbReference type="AlphaFoldDB" id="A0A5G2R6I7"/>
<reference evidence="3" key="2">
    <citation type="journal article" date="2020" name="Gigascience">
        <title>An improved pig reference genome sequence to enable pig genetics and genomics research.</title>
        <authorList>
            <person name="Warr A."/>
            <person name="Affara N."/>
            <person name="Aken B."/>
            <person name="Beiki H."/>
            <person name="Bickhart D.M."/>
            <person name="Billis K."/>
            <person name="Chow W."/>
            <person name="Eory L."/>
            <person name="Finlayson H.A."/>
            <person name="Flicek P."/>
            <person name="Giron C.G."/>
            <person name="Griffin D.K."/>
            <person name="Hall R."/>
            <person name="Hannum G."/>
            <person name="Hourlier T."/>
            <person name="Howe K."/>
            <person name="Hume D.A."/>
            <person name="Izuogu O."/>
            <person name="Kim K."/>
            <person name="Koren S."/>
            <person name="Liu H."/>
            <person name="Manchanda N."/>
            <person name="Martin F.J."/>
            <person name="Nonneman D.J."/>
            <person name="O'Connor R.E."/>
            <person name="Phillippy A.M."/>
            <person name="Rohrer G.A."/>
            <person name="Rosen B.D."/>
            <person name="Rund L.A."/>
            <person name="Sargent C.A."/>
            <person name="Schook L.B."/>
            <person name="Schroeder S.G."/>
            <person name="Schwartz A.S."/>
            <person name="Skinner B.M."/>
            <person name="Talbot R."/>
            <person name="Tseng E."/>
            <person name="Tuggle C.K."/>
            <person name="Watson M."/>
            <person name="Smith T.P.L."/>
            <person name="Archibald A.L."/>
        </authorList>
    </citation>
    <scope>NUCLEOTIDE SEQUENCE [LARGE SCALE GENOMIC DNA]</scope>
    <source>
        <strain evidence="3">Duroc</strain>
    </source>
</reference>
<organism evidence="3 4">
    <name type="scientific">Sus scrofa</name>
    <name type="common">Pig</name>
    <dbReference type="NCBI Taxonomy" id="9823"/>
    <lineage>
        <taxon>Eukaryota</taxon>
        <taxon>Metazoa</taxon>
        <taxon>Chordata</taxon>
        <taxon>Craniata</taxon>
        <taxon>Vertebrata</taxon>
        <taxon>Euteleostomi</taxon>
        <taxon>Mammalia</taxon>
        <taxon>Eutheria</taxon>
        <taxon>Laurasiatheria</taxon>
        <taxon>Artiodactyla</taxon>
        <taxon>Suina</taxon>
        <taxon>Suidae</taxon>
        <taxon>Sus</taxon>
    </lineage>
</organism>
<dbReference type="GeneTree" id="ENSGT00390000007772"/>
<name>A0A5G2R6I7_PIG</name>
<evidence type="ECO:0000256" key="1">
    <source>
        <dbReference type="ARBA" id="ARBA00009113"/>
    </source>
</evidence>
<dbReference type="GlyGen" id="A0A5G2R6I7">
    <property type="glycosylation" value="1 site"/>
</dbReference>
<dbReference type="PANTHER" id="PTHR31813:SF19">
    <property type="entry name" value="PROLINE RICH 23C"/>
    <property type="match status" value="1"/>
</dbReference>
<sequence>MGIRPHSPKPRGPGPAKRRRPGEPSGPESESESESESEASPRLHQEAEPAACAAAAALPSVVGLAAGCALYLALGDVDLLLEPEPTAARQVSVGDRLLVLVPEALLGSGAEGAWGPGLPPGAFLSAPGEALALGEGFFCVAVPEVVIQAEAQEVEDAAAQFQAPALHEASGWVPGPRSPDPQGFNPEPWPHAVHPSPQRRSPHHHSKLDLHLLAPLRDVSEDDHEAPLQCLPASPCPGPQGRPPRPQGPLRKARRRLILD</sequence>
<evidence type="ECO:0000256" key="2">
    <source>
        <dbReference type="SAM" id="MobiDB-lite"/>
    </source>
</evidence>
<dbReference type="Ensembl" id="ENSSSCT00000082372.2">
    <property type="protein sequence ID" value="ENSSSCP00000072867.2"/>
    <property type="gene ID" value="ENSSSCG00000057835.1"/>
</dbReference>
<keyword evidence="4" id="KW-1185">Reference proteome</keyword>